<feature type="domain" description="EamA" evidence="4">
    <location>
        <begin position="155"/>
        <end position="287"/>
    </location>
</feature>
<feature type="transmembrane region" description="Helical" evidence="3">
    <location>
        <begin position="94"/>
        <end position="116"/>
    </location>
</feature>
<feature type="transmembrane region" description="Helical" evidence="3">
    <location>
        <begin position="272"/>
        <end position="290"/>
    </location>
</feature>
<evidence type="ECO:0000256" key="3">
    <source>
        <dbReference type="SAM" id="Phobius"/>
    </source>
</evidence>
<feature type="transmembrane region" description="Helical" evidence="3">
    <location>
        <begin position="70"/>
        <end position="88"/>
    </location>
</feature>
<dbReference type="GO" id="GO:0016020">
    <property type="term" value="C:membrane"/>
    <property type="evidence" value="ECO:0007669"/>
    <property type="project" value="InterPro"/>
</dbReference>
<keyword evidence="3" id="KW-1133">Transmembrane helix</keyword>
<evidence type="ECO:0000313" key="6">
    <source>
        <dbReference type="Proteomes" id="UP000028123"/>
    </source>
</evidence>
<evidence type="ECO:0000256" key="1">
    <source>
        <dbReference type="ARBA" id="ARBA00004127"/>
    </source>
</evidence>
<dbReference type="SUPFAM" id="SSF103481">
    <property type="entry name" value="Multidrug resistance efflux transporter EmrE"/>
    <property type="match status" value="2"/>
</dbReference>
<gene>
    <name evidence="5" type="ORF">ET33_17920</name>
</gene>
<feature type="transmembrane region" description="Helical" evidence="3">
    <location>
        <begin position="184"/>
        <end position="203"/>
    </location>
</feature>
<keyword evidence="6" id="KW-1185">Reference proteome</keyword>
<organism evidence="5 6">
    <name type="scientific">Paenibacillus tyrfis</name>
    <dbReference type="NCBI Taxonomy" id="1501230"/>
    <lineage>
        <taxon>Bacteria</taxon>
        <taxon>Bacillati</taxon>
        <taxon>Bacillota</taxon>
        <taxon>Bacilli</taxon>
        <taxon>Bacillales</taxon>
        <taxon>Paenibacillaceae</taxon>
        <taxon>Paenibacillus</taxon>
    </lineage>
</organism>
<comment type="similarity">
    <text evidence="2">Belongs to the EamA transporter family.</text>
</comment>
<feature type="domain" description="EamA" evidence="4">
    <location>
        <begin position="10"/>
        <end position="140"/>
    </location>
</feature>
<feature type="transmembrane region" description="Helical" evidence="3">
    <location>
        <begin position="151"/>
        <end position="172"/>
    </location>
</feature>
<name>A0A081NXR1_9BACL</name>
<dbReference type="PANTHER" id="PTHR22911">
    <property type="entry name" value="ACYL-MALONYL CONDENSING ENZYME-RELATED"/>
    <property type="match status" value="1"/>
</dbReference>
<dbReference type="EMBL" id="JNVM01000024">
    <property type="protein sequence ID" value="KEQ23234.1"/>
    <property type="molecule type" value="Genomic_DNA"/>
</dbReference>
<accession>A0A081NXR1</accession>
<evidence type="ECO:0000313" key="5">
    <source>
        <dbReference type="EMBL" id="KEQ23234.1"/>
    </source>
</evidence>
<protein>
    <recommendedName>
        <fullName evidence="4">EamA domain-containing protein</fullName>
    </recommendedName>
</protein>
<reference evidence="5 6" key="1">
    <citation type="submission" date="2014-06" db="EMBL/GenBank/DDBJ databases">
        <title>Draft genome sequence of Paenibacillus sp. MSt1.</title>
        <authorList>
            <person name="Aw Y.K."/>
            <person name="Ong K.S."/>
            <person name="Gan H.M."/>
            <person name="Lee S.M."/>
        </authorList>
    </citation>
    <scope>NUCLEOTIDE SEQUENCE [LARGE SCALE GENOMIC DNA]</scope>
    <source>
        <strain evidence="5 6">MSt1</strain>
    </source>
</reference>
<dbReference type="PANTHER" id="PTHR22911:SF137">
    <property type="entry name" value="SOLUTE CARRIER FAMILY 35 MEMBER G2-RELATED"/>
    <property type="match status" value="1"/>
</dbReference>
<keyword evidence="3" id="KW-0812">Transmembrane</keyword>
<sequence>MIFMSQRRAAGLVLTGALCYGVLAAFVKIGYSHGLASGTISGAQFVVGTILLWGVAIWKRRYIRKPSLTAMLKLVALGTLMGVTGSLYTACMQIVPVSVAVVLLFQFVWIGVLYEWLFQRVIPDRRSLLSVSVSMIGAICAAGVLDGQLAQLSLLGVVLGIGSAFSHAGTLYASGKVATEVSPWLRGPLMATGALLLVLLLFPPVSIVTEVTWNGFWLLALAIGLLGMLVPTLCFMFGAPRISTGLATLLGSVQLPVSVLLAWLAFAEPISVLQWMGVGFILAGIAVSQWKRASGAHEQL</sequence>
<keyword evidence="3" id="KW-0472">Membrane</keyword>
<dbReference type="InterPro" id="IPR037185">
    <property type="entry name" value="EmrE-like"/>
</dbReference>
<dbReference type="AlphaFoldDB" id="A0A081NXR1"/>
<evidence type="ECO:0000256" key="2">
    <source>
        <dbReference type="ARBA" id="ARBA00007362"/>
    </source>
</evidence>
<dbReference type="Proteomes" id="UP000028123">
    <property type="component" value="Unassembled WGS sequence"/>
</dbReference>
<feature type="transmembrane region" description="Helical" evidence="3">
    <location>
        <begin position="128"/>
        <end position="145"/>
    </location>
</feature>
<dbReference type="Pfam" id="PF00892">
    <property type="entry name" value="EamA"/>
    <property type="match status" value="2"/>
</dbReference>
<comment type="subcellular location">
    <subcellularLocation>
        <location evidence="1">Endomembrane system</location>
        <topology evidence="1">Multi-pass membrane protein</topology>
    </subcellularLocation>
</comment>
<feature type="transmembrane region" description="Helical" evidence="3">
    <location>
        <begin position="34"/>
        <end position="58"/>
    </location>
</feature>
<evidence type="ECO:0000259" key="4">
    <source>
        <dbReference type="Pfam" id="PF00892"/>
    </source>
</evidence>
<feature type="transmembrane region" description="Helical" evidence="3">
    <location>
        <begin position="246"/>
        <end position="266"/>
    </location>
</feature>
<comment type="caution">
    <text evidence="5">The sequence shown here is derived from an EMBL/GenBank/DDBJ whole genome shotgun (WGS) entry which is preliminary data.</text>
</comment>
<dbReference type="InterPro" id="IPR000620">
    <property type="entry name" value="EamA_dom"/>
</dbReference>
<feature type="transmembrane region" description="Helical" evidence="3">
    <location>
        <begin position="215"/>
        <end position="239"/>
    </location>
</feature>
<proteinExistence type="inferred from homology"/>
<dbReference type="eggNOG" id="COG0697">
    <property type="taxonomic scope" value="Bacteria"/>
</dbReference>